<proteinExistence type="predicted"/>
<sequence>MPYKRKARVLFLSVGDEAEYASACARRLGGDWVDTRITRPGNGEDAVDTAWADLFVTIGQEPDRLSCALSPTTRHVHWPDCGRDEIARRVNGMIGGMRMLARLDPVDTA</sequence>
<evidence type="ECO:0008006" key="3">
    <source>
        <dbReference type="Google" id="ProtNLM"/>
    </source>
</evidence>
<name>A0A1D8KBD0_9GAMM</name>
<reference evidence="1 2" key="1">
    <citation type="submission" date="2016-09" db="EMBL/GenBank/DDBJ databases">
        <title>Acidihalobacter prosperus V6 (DSM14174).</title>
        <authorList>
            <person name="Khaleque H.N."/>
            <person name="Ramsay J.P."/>
            <person name="Murphy R.J.T."/>
            <person name="Kaksonen A.H."/>
            <person name="Boxall N.J."/>
            <person name="Watkin E.L.J."/>
        </authorList>
    </citation>
    <scope>NUCLEOTIDE SEQUENCE [LARGE SCALE GENOMIC DNA]</scope>
    <source>
        <strain evidence="1 2">V6</strain>
    </source>
</reference>
<evidence type="ECO:0000313" key="2">
    <source>
        <dbReference type="Proteomes" id="UP000095342"/>
    </source>
</evidence>
<keyword evidence="2" id="KW-1185">Reference proteome</keyword>
<evidence type="ECO:0000313" key="1">
    <source>
        <dbReference type="EMBL" id="AOV18269.1"/>
    </source>
</evidence>
<organism evidence="1 2">
    <name type="scientific">Acidihalobacter aeolianus</name>
    <dbReference type="NCBI Taxonomy" id="2792603"/>
    <lineage>
        <taxon>Bacteria</taxon>
        <taxon>Pseudomonadati</taxon>
        <taxon>Pseudomonadota</taxon>
        <taxon>Gammaproteobacteria</taxon>
        <taxon>Chromatiales</taxon>
        <taxon>Ectothiorhodospiraceae</taxon>
        <taxon>Acidihalobacter</taxon>
    </lineage>
</organism>
<accession>A0A1D8KBD0</accession>
<dbReference type="AlphaFoldDB" id="A0A1D8KBD0"/>
<protein>
    <recommendedName>
        <fullName evidence="3">Protein-tyrosine-phosphatase</fullName>
    </recommendedName>
</protein>
<gene>
    <name evidence="1" type="ORF">BJI67_15440</name>
</gene>
<dbReference type="EMBL" id="CP017448">
    <property type="protein sequence ID" value="AOV18269.1"/>
    <property type="molecule type" value="Genomic_DNA"/>
</dbReference>
<dbReference type="KEGG" id="aaeo:BJI67_15440"/>
<dbReference type="RefSeq" id="WP_070073799.1">
    <property type="nucleotide sequence ID" value="NZ_CP017448.1"/>
</dbReference>
<dbReference type="Proteomes" id="UP000095342">
    <property type="component" value="Chromosome"/>
</dbReference>